<evidence type="ECO:0000313" key="3">
    <source>
        <dbReference type="Proteomes" id="UP000643810"/>
    </source>
</evidence>
<keyword evidence="1" id="KW-1133">Transmembrane helix</keyword>
<feature type="transmembrane region" description="Helical" evidence="1">
    <location>
        <begin position="85"/>
        <end position="106"/>
    </location>
</feature>
<dbReference type="Proteomes" id="UP000643810">
    <property type="component" value="Unassembled WGS sequence"/>
</dbReference>
<comment type="caution">
    <text evidence="2">The sequence shown here is derived from an EMBL/GenBank/DDBJ whole genome shotgun (WGS) entry which is preliminary data.</text>
</comment>
<gene>
    <name evidence="2" type="ORF">H8R94_03085</name>
</gene>
<keyword evidence="1" id="KW-0812">Transmembrane</keyword>
<proteinExistence type="predicted"/>
<keyword evidence="1" id="KW-0472">Membrane</keyword>
<feature type="transmembrane region" description="Helical" evidence="1">
    <location>
        <begin position="112"/>
        <end position="132"/>
    </location>
</feature>
<name>A0ABR7GEQ0_9FIRM</name>
<evidence type="ECO:0000256" key="1">
    <source>
        <dbReference type="SAM" id="Phobius"/>
    </source>
</evidence>
<dbReference type="EMBL" id="JACOPG010000001">
    <property type="protein sequence ID" value="MBC5685608.1"/>
    <property type="molecule type" value="Genomic_DNA"/>
</dbReference>
<evidence type="ECO:0000313" key="2">
    <source>
        <dbReference type="EMBL" id="MBC5685608.1"/>
    </source>
</evidence>
<sequence>MEKDFTKYEYVNVTILKSLAGLCRESYEAFGWEVMGNTRGKDECIHMRRSRNVRERNRLMAEQRKMEDALMAIEEYEQKKSLTPVMFAIMTGLIGAGWLIASVIAISYRHMILFTIFEIIGFIVCAMAMVVYNWESDRHKDDYAAEENALYDKIYEACEKADRILGN</sequence>
<dbReference type="RefSeq" id="WP_186853860.1">
    <property type="nucleotide sequence ID" value="NZ_JACOPG010000001.1"/>
</dbReference>
<reference evidence="2 3" key="1">
    <citation type="submission" date="2020-08" db="EMBL/GenBank/DDBJ databases">
        <title>Genome public.</title>
        <authorList>
            <person name="Liu C."/>
            <person name="Sun Q."/>
        </authorList>
    </citation>
    <scope>NUCLEOTIDE SEQUENCE [LARGE SCALE GENOMIC DNA]</scope>
    <source>
        <strain evidence="2 3">NSJ-9</strain>
    </source>
</reference>
<protein>
    <submittedName>
        <fullName evidence="2">Uncharacterized protein</fullName>
    </submittedName>
</protein>
<organism evidence="2 3">
    <name type="scientific">Roseburia lenta</name>
    <dbReference type="NCBI Taxonomy" id="2763061"/>
    <lineage>
        <taxon>Bacteria</taxon>
        <taxon>Bacillati</taxon>
        <taxon>Bacillota</taxon>
        <taxon>Clostridia</taxon>
        <taxon>Lachnospirales</taxon>
        <taxon>Lachnospiraceae</taxon>
        <taxon>Roseburia</taxon>
    </lineage>
</organism>
<accession>A0ABR7GEQ0</accession>
<keyword evidence="3" id="KW-1185">Reference proteome</keyword>